<sequence>MKLVNLQTLSIINHIYVASFANGGSSSFFEKIRCLQNSDYGVFMATVHSSLVQLWSDDNTCILLFDAKYDKLHRKPSFNETNDELEDNVEISALMYFNNTLWIGTVDGYLMLYEVKEKKDEISIDNLSSECCEKVESPECKIKYPTGKRISPDFNLEEHTNMPYHMKNICYIPTKDEITQAEAMREDDLVKNDERTTRYSVSLEPFDKDCPINILDKRRRRSVFYGNTLKLFDENDEFCNNGKKRQAVLSVKKYCNLKPISSNSPIGNNDETNSRTPIFRKYSSAKPSISMANEYDMNSPSTGFSTANQSMEFDDLFEIYSDEDLNLFADTSGLAVDFLAERTPINKTVQIPRRKLSRNPRSIETNDLLLQSKISEASDDEDNILNKTHLRRKDLEFEDNRKPSSVQDRNIQLELLMKLKISDESIQSIIVSKANDEDIVLTGTGKYNTSEEALLIWRQEPATKLWINDPIEDKSLRKILLGKKSFPFAFLQTSAS</sequence>
<proteinExistence type="predicted"/>
<keyword evidence="1" id="KW-1185">Reference proteome</keyword>
<reference evidence="1" key="1">
    <citation type="submission" date="2014-07" db="EMBL/GenBank/DDBJ databases">
        <authorList>
            <person name="Martin A.A"/>
            <person name="De Silva N."/>
        </authorList>
    </citation>
    <scope>NUCLEOTIDE SEQUENCE</scope>
</reference>
<reference evidence="2" key="2">
    <citation type="submission" date="2015-08" db="UniProtKB">
        <authorList>
            <consortium name="WormBaseParasite"/>
        </authorList>
    </citation>
    <scope>IDENTIFICATION</scope>
</reference>
<dbReference type="WBParaSite" id="SVE_0982900.1">
    <property type="protein sequence ID" value="SVE_0982900.1"/>
    <property type="gene ID" value="SVE_0982900"/>
</dbReference>
<dbReference type="AlphaFoldDB" id="A0A0K0FLB4"/>
<evidence type="ECO:0000313" key="1">
    <source>
        <dbReference type="Proteomes" id="UP000035680"/>
    </source>
</evidence>
<organism evidence="1 2">
    <name type="scientific">Strongyloides venezuelensis</name>
    <name type="common">Threadworm</name>
    <dbReference type="NCBI Taxonomy" id="75913"/>
    <lineage>
        <taxon>Eukaryota</taxon>
        <taxon>Metazoa</taxon>
        <taxon>Ecdysozoa</taxon>
        <taxon>Nematoda</taxon>
        <taxon>Chromadorea</taxon>
        <taxon>Rhabditida</taxon>
        <taxon>Tylenchina</taxon>
        <taxon>Panagrolaimomorpha</taxon>
        <taxon>Strongyloidoidea</taxon>
        <taxon>Strongyloididae</taxon>
        <taxon>Strongyloides</taxon>
    </lineage>
</organism>
<name>A0A0K0FLB4_STRVS</name>
<accession>A0A0K0FLB4</accession>
<evidence type="ECO:0000313" key="2">
    <source>
        <dbReference type="WBParaSite" id="SVE_0982900.1"/>
    </source>
</evidence>
<dbReference type="Proteomes" id="UP000035680">
    <property type="component" value="Unassembled WGS sequence"/>
</dbReference>
<protein>
    <submittedName>
        <fullName evidence="2">WD_REPEATS_REGION domain-containing protein</fullName>
    </submittedName>
</protein>
<dbReference type="STRING" id="75913.A0A0K0FLB4"/>